<organism evidence="1 2">
    <name type="scientific">Parachaetomium inaequale</name>
    <dbReference type="NCBI Taxonomy" id="2588326"/>
    <lineage>
        <taxon>Eukaryota</taxon>
        <taxon>Fungi</taxon>
        <taxon>Dikarya</taxon>
        <taxon>Ascomycota</taxon>
        <taxon>Pezizomycotina</taxon>
        <taxon>Sordariomycetes</taxon>
        <taxon>Sordariomycetidae</taxon>
        <taxon>Sordariales</taxon>
        <taxon>Chaetomiaceae</taxon>
        <taxon>Parachaetomium</taxon>
    </lineage>
</organism>
<dbReference type="Proteomes" id="UP001303115">
    <property type="component" value="Unassembled WGS sequence"/>
</dbReference>
<dbReference type="PANTHER" id="PTHR37535:SF3">
    <property type="entry name" value="FLUG DOMAIN-CONTAINING PROTEIN"/>
    <property type="match status" value="1"/>
</dbReference>
<protein>
    <submittedName>
        <fullName evidence="1">Uncharacterized protein</fullName>
    </submittedName>
</protein>
<reference evidence="2" key="1">
    <citation type="journal article" date="2023" name="Mol. Phylogenet. Evol.">
        <title>Genome-scale phylogeny and comparative genomics of the fungal order Sordariales.</title>
        <authorList>
            <person name="Hensen N."/>
            <person name="Bonometti L."/>
            <person name="Westerberg I."/>
            <person name="Brannstrom I.O."/>
            <person name="Guillou S."/>
            <person name="Cros-Aarteil S."/>
            <person name="Calhoun S."/>
            <person name="Haridas S."/>
            <person name="Kuo A."/>
            <person name="Mondo S."/>
            <person name="Pangilinan J."/>
            <person name="Riley R."/>
            <person name="LaButti K."/>
            <person name="Andreopoulos B."/>
            <person name="Lipzen A."/>
            <person name="Chen C."/>
            <person name="Yan M."/>
            <person name="Daum C."/>
            <person name="Ng V."/>
            <person name="Clum A."/>
            <person name="Steindorff A."/>
            <person name="Ohm R.A."/>
            <person name="Martin F."/>
            <person name="Silar P."/>
            <person name="Natvig D.O."/>
            <person name="Lalanne C."/>
            <person name="Gautier V."/>
            <person name="Ament-Velasquez S.L."/>
            <person name="Kruys A."/>
            <person name="Hutchinson M.I."/>
            <person name="Powell A.J."/>
            <person name="Barry K."/>
            <person name="Miller A.N."/>
            <person name="Grigoriev I.V."/>
            <person name="Debuchy R."/>
            <person name="Gladieux P."/>
            <person name="Hiltunen Thoren M."/>
            <person name="Johannesson H."/>
        </authorList>
    </citation>
    <scope>NUCLEOTIDE SEQUENCE [LARGE SCALE GENOMIC DNA]</scope>
    <source>
        <strain evidence="2">CBS 284.82</strain>
    </source>
</reference>
<dbReference type="EMBL" id="MU854572">
    <property type="protein sequence ID" value="KAK4032828.1"/>
    <property type="molecule type" value="Genomic_DNA"/>
</dbReference>
<evidence type="ECO:0000313" key="2">
    <source>
        <dbReference type="Proteomes" id="UP001303115"/>
    </source>
</evidence>
<comment type="caution">
    <text evidence="1">The sequence shown here is derived from an EMBL/GenBank/DDBJ whole genome shotgun (WGS) entry which is preliminary data.</text>
</comment>
<keyword evidence="2" id="KW-1185">Reference proteome</keyword>
<sequence>MGRKRTAEDRRRHAEQNGYIDDETAAAVDDNPVPRYILDYTKERYDVQMELWHEATFQTTRQYFRCFVSGWNIDNPKALIPRDHTDSITNYIKKLDLSTATRQPTYLTLENYMYMEEQLWKNDGHEYVHDAYRVFISAKLKLHVFTPARIGEVSEGSTRAKTGKGLRYKDTAMLVAWKNGEPELRYSLKREFAKGMHDKERQRPTHILYEFLPSQPLIVQPLVFMLAIFLARGAFKNYCTLEQVLNVKPPANRRSWVLEWADHVLDQPVFPEVSADGPTEKIQRATSFSKQVKALSLRAGMEHGVTIHSFRREALIQATSESFP</sequence>
<dbReference type="Pfam" id="PF11917">
    <property type="entry name" value="DUF3435"/>
    <property type="match status" value="1"/>
</dbReference>
<gene>
    <name evidence="1" type="ORF">C8A01DRAFT_50461</name>
</gene>
<accession>A0AAN6P9M6</accession>
<dbReference type="AlphaFoldDB" id="A0AAN6P9M6"/>
<dbReference type="PANTHER" id="PTHR37535">
    <property type="entry name" value="FLUG DOMAIN PROTEIN"/>
    <property type="match status" value="1"/>
</dbReference>
<proteinExistence type="predicted"/>
<name>A0AAN6P9M6_9PEZI</name>
<evidence type="ECO:0000313" key="1">
    <source>
        <dbReference type="EMBL" id="KAK4032828.1"/>
    </source>
</evidence>
<dbReference type="InterPro" id="IPR021842">
    <property type="entry name" value="DUF3435"/>
</dbReference>